<reference evidence="2 3" key="1">
    <citation type="submission" date="2019-09" db="EMBL/GenBank/DDBJ databases">
        <title>H2 Metabolism Revealed by Metagenomic Analysis in Subglacial Sediment of East Antarctica.</title>
        <authorList>
            <person name="Yang Z."/>
            <person name="Zhang Y."/>
            <person name="Lv Y."/>
            <person name="Yan W."/>
            <person name="Xiao X."/>
            <person name="Sun B."/>
            <person name="Ma H."/>
        </authorList>
    </citation>
    <scope>NUCLEOTIDE SEQUENCE [LARGE SCALE GENOMIC DNA]</scope>
    <source>
        <strain evidence="2">Bin2_2</strain>
    </source>
</reference>
<evidence type="ECO:0000256" key="1">
    <source>
        <dbReference type="SAM" id="Phobius"/>
    </source>
</evidence>
<proteinExistence type="predicted"/>
<feature type="transmembrane region" description="Helical" evidence="1">
    <location>
        <begin position="40"/>
        <end position="59"/>
    </location>
</feature>
<keyword evidence="1" id="KW-1133">Transmembrane helix</keyword>
<evidence type="ECO:0000313" key="3">
    <source>
        <dbReference type="Proteomes" id="UP000483432"/>
    </source>
</evidence>
<dbReference type="Proteomes" id="UP000483432">
    <property type="component" value="Unassembled WGS sequence"/>
</dbReference>
<feature type="transmembrane region" description="Helical" evidence="1">
    <location>
        <begin position="99"/>
        <end position="118"/>
    </location>
</feature>
<comment type="caution">
    <text evidence="2">The sequence shown here is derived from an EMBL/GenBank/DDBJ whole genome shotgun (WGS) entry which is preliminary data.</text>
</comment>
<evidence type="ECO:0000313" key="2">
    <source>
        <dbReference type="EMBL" id="NDP48290.1"/>
    </source>
</evidence>
<gene>
    <name evidence="2" type="ORF">GZ085_07835</name>
</gene>
<organism evidence="2 3">
    <name type="scientific">Sulfuriferula multivorans</name>
    <dbReference type="NCBI Taxonomy" id="1559896"/>
    <lineage>
        <taxon>Bacteria</taxon>
        <taxon>Pseudomonadati</taxon>
        <taxon>Pseudomonadota</taxon>
        <taxon>Betaproteobacteria</taxon>
        <taxon>Nitrosomonadales</taxon>
        <taxon>Sulfuricellaceae</taxon>
        <taxon>Sulfuriferula</taxon>
    </lineage>
</organism>
<dbReference type="AlphaFoldDB" id="A0A7C9KYH1"/>
<sequence length="131" mass="14183">MKIIQSVLVLAAALFGLLTIIAGTRVLLGSDPGYIVFRPLLIYNTAMGIVYVAAGVIAWRNLKQGTYVAAGIFVLNLFVLAAIYFLYTEGSSIAVDSLRAMTLRTVVWLVLFVGLGWLSSRKNPYGVKPDA</sequence>
<keyword evidence="1" id="KW-0472">Membrane</keyword>
<dbReference type="EMBL" id="JAAFGW010000100">
    <property type="protein sequence ID" value="NDP48290.1"/>
    <property type="molecule type" value="Genomic_DNA"/>
</dbReference>
<name>A0A7C9KYH1_9PROT</name>
<feature type="transmembrane region" description="Helical" evidence="1">
    <location>
        <begin position="66"/>
        <end position="87"/>
    </location>
</feature>
<keyword evidence="1" id="KW-0812">Transmembrane</keyword>
<protein>
    <submittedName>
        <fullName evidence="2">Uncharacterized protein</fullName>
    </submittedName>
</protein>
<accession>A0A7C9KYH1</accession>
<feature type="transmembrane region" description="Helical" evidence="1">
    <location>
        <begin position="7"/>
        <end position="28"/>
    </location>
</feature>